<dbReference type="AlphaFoldDB" id="A0A1V9FYK3"/>
<evidence type="ECO:0000256" key="1">
    <source>
        <dbReference type="SAM" id="Phobius"/>
    </source>
</evidence>
<dbReference type="OrthoDB" id="573709at2"/>
<feature type="transmembrane region" description="Helical" evidence="1">
    <location>
        <begin position="20"/>
        <end position="38"/>
    </location>
</feature>
<keyword evidence="1" id="KW-0472">Membrane</keyword>
<protein>
    <submittedName>
        <fullName evidence="2">Uncharacterized protein</fullName>
    </submittedName>
</protein>
<feature type="transmembrane region" description="Helical" evidence="1">
    <location>
        <begin position="108"/>
        <end position="131"/>
    </location>
</feature>
<organism evidence="2 3">
    <name type="scientific">Niastella vici</name>
    <dbReference type="NCBI Taxonomy" id="1703345"/>
    <lineage>
        <taxon>Bacteria</taxon>
        <taxon>Pseudomonadati</taxon>
        <taxon>Bacteroidota</taxon>
        <taxon>Chitinophagia</taxon>
        <taxon>Chitinophagales</taxon>
        <taxon>Chitinophagaceae</taxon>
        <taxon>Niastella</taxon>
    </lineage>
</organism>
<accession>A0A1V9FYK3</accession>
<reference evidence="2 3" key="1">
    <citation type="submission" date="2016-03" db="EMBL/GenBank/DDBJ databases">
        <title>Niastella vici sp. nov., isolated from farmland soil.</title>
        <authorList>
            <person name="Chen L."/>
            <person name="Wang D."/>
            <person name="Yang S."/>
            <person name="Wang G."/>
        </authorList>
    </citation>
    <scope>NUCLEOTIDE SEQUENCE [LARGE SCALE GENOMIC DNA]</scope>
    <source>
        <strain evidence="2 3">DJ57</strain>
    </source>
</reference>
<dbReference type="EMBL" id="LVYD01000045">
    <property type="protein sequence ID" value="OQP63358.1"/>
    <property type="molecule type" value="Genomic_DNA"/>
</dbReference>
<dbReference type="RefSeq" id="WP_081147619.1">
    <property type="nucleotide sequence ID" value="NZ_LVYD01000045.1"/>
</dbReference>
<feature type="transmembrane region" description="Helical" evidence="1">
    <location>
        <begin position="50"/>
        <end position="69"/>
    </location>
</feature>
<dbReference type="Proteomes" id="UP000192796">
    <property type="component" value="Unassembled WGS sequence"/>
</dbReference>
<keyword evidence="1" id="KW-0812">Transmembrane</keyword>
<proteinExistence type="predicted"/>
<evidence type="ECO:0000313" key="2">
    <source>
        <dbReference type="EMBL" id="OQP63358.1"/>
    </source>
</evidence>
<dbReference type="STRING" id="1703345.A3860_23705"/>
<name>A0A1V9FYK3_9BACT</name>
<keyword evidence="1" id="KW-1133">Transmembrane helix</keyword>
<gene>
    <name evidence="2" type="ORF">A3860_23705</name>
</gene>
<comment type="caution">
    <text evidence="2">The sequence shown here is derived from an EMBL/GenBank/DDBJ whole genome shotgun (WGS) entry which is preliminary data.</text>
</comment>
<keyword evidence="3" id="KW-1185">Reference proteome</keyword>
<sequence length="133" mass="15451">MENKIKHLEFIQLTITRMNVNSFMVKGWLITLVAAIFVLSEKDANTKFLWYTPFATAVFYGLDTYFLMLERQFRSLYNHVRTLQEAEIDYSMDISSYQSGRNSFVRCLVSLTVLLFYPVVLVASLIAAAYINH</sequence>
<evidence type="ECO:0000313" key="3">
    <source>
        <dbReference type="Proteomes" id="UP000192796"/>
    </source>
</evidence>